<dbReference type="InterPro" id="IPR036890">
    <property type="entry name" value="HATPase_C_sf"/>
</dbReference>
<keyword evidence="5" id="KW-0418">Kinase</keyword>
<comment type="caution">
    <text evidence="11">The sequence shown here is derived from an EMBL/GenBank/DDBJ whole genome shotgun (WGS) entry which is preliminary data.</text>
</comment>
<dbReference type="Pfam" id="PF02518">
    <property type="entry name" value="HATPase_c"/>
    <property type="match status" value="1"/>
</dbReference>
<dbReference type="InterPro" id="IPR050482">
    <property type="entry name" value="Sensor_HK_TwoCompSys"/>
</dbReference>
<proteinExistence type="predicted"/>
<feature type="domain" description="Histidine kinase/HSP90-like ATPase" evidence="10">
    <location>
        <begin position="328"/>
        <end position="427"/>
    </location>
</feature>
<organism evidence="11 12">
    <name type="scientific">Aureimonas altamirensis DSM 21988</name>
    <dbReference type="NCBI Taxonomy" id="1121026"/>
    <lineage>
        <taxon>Bacteria</taxon>
        <taxon>Pseudomonadati</taxon>
        <taxon>Pseudomonadota</taxon>
        <taxon>Alphaproteobacteria</taxon>
        <taxon>Hyphomicrobiales</taxon>
        <taxon>Aurantimonadaceae</taxon>
        <taxon>Aureimonas</taxon>
    </lineage>
</organism>
<evidence type="ECO:0000313" key="11">
    <source>
        <dbReference type="EMBL" id="SHJ08151.1"/>
    </source>
</evidence>
<keyword evidence="8" id="KW-0472">Membrane</keyword>
<evidence type="ECO:0000256" key="4">
    <source>
        <dbReference type="ARBA" id="ARBA00022692"/>
    </source>
</evidence>
<dbReference type="Pfam" id="PF01590">
    <property type="entry name" value="GAF"/>
    <property type="match status" value="1"/>
</dbReference>
<keyword evidence="3" id="KW-0808">Transferase</keyword>
<evidence type="ECO:0000259" key="9">
    <source>
        <dbReference type="SMART" id="SM00065"/>
    </source>
</evidence>
<gene>
    <name evidence="11" type="ORF">SAMN02745911_1618</name>
</gene>
<dbReference type="EMBL" id="FQZC01000002">
    <property type="protein sequence ID" value="SHJ08151.1"/>
    <property type="molecule type" value="Genomic_DNA"/>
</dbReference>
<keyword evidence="12" id="KW-1185">Reference proteome</keyword>
<dbReference type="InterPro" id="IPR029016">
    <property type="entry name" value="GAF-like_dom_sf"/>
</dbReference>
<evidence type="ECO:0000313" key="12">
    <source>
        <dbReference type="Proteomes" id="UP000184290"/>
    </source>
</evidence>
<dbReference type="Proteomes" id="UP000184290">
    <property type="component" value="Unassembled WGS sequence"/>
</dbReference>
<accession>A0ABY1IF36</accession>
<name>A0ABY1IF36_9HYPH</name>
<keyword evidence="7" id="KW-0902">Two-component regulatory system</keyword>
<reference evidence="11 12" key="1">
    <citation type="submission" date="2016-11" db="EMBL/GenBank/DDBJ databases">
        <authorList>
            <person name="Varghese N."/>
            <person name="Submissions S."/>
        </authorList>
    </citation>
    <scope>NUCLEOTIDE SEQUENCE [LARGE SCALE GENOMIC DNA]</scope>
    <source>
        <strain evidence="11 12">DSM 21988</strain>
    </source>
</reference>
<dbReference type="InterPro" id="IPR003594">
    <property type="entry name" value="HATPase_dom"/>
</dbReference>
<sequence length="433" mass="48571">MATMRYSDAAEEVRRTARRPAMRHESVFRHLLRISRAMAGRLDFQSAIQAVSQEMQEVLPHDHLDVCIVHRDMHVAYEAGLHTDWGLTPAMHPVVGSPIRDLLMGAEPFLISDDAVNDARFRFDGAFSHPIHDQNLRSRLHVPLIVHGEIIGALSCSKHDTGYYRRTDIPLAQHLADTLAPYLYALRAAEELRRSAIEEAAVRAREEGLREGALRLTEELEHERQRIGMDLHDQTLADLTRIERRLARLEAVDDARKGEIAALSGAMQRCMAGLREIIDDARPNVLELFGFADGVEDFLHRALGDSGSGIEGRFVDRSDGAVDRLAPALRIALFRIVQEAVNNAVRHAEPSRIEVEVEVRMVPGGRHALYICIRDDGVGFDSPLRRRRAGGIRNMQTRARLVSAELEIERRSGGTGTQVTLSLALEEDARWRS</sequence>
<dbReference type="SMART" id="SM00387">
    <property type="entry name" value="HATPase_c"/>
    <property type="match status" value="1"/>
</dbReference>
<evidence type="ECO:0000256" key="6">
    <source>
        <dbReference type="ARBA" id="ARBA00022989"/>
    </source>
</evidence>
<keyword evidence="4" id="KW-0812">Transmembrane</keyword>
<dbReference type="PANTHER" id="PTHR24421:SF37">
    <property type="entry name" value="SENSOR HISTIDINE KINASE NARS"/>
    <property type="match status" value="1"/>
</dbReference>
<evidence type="ECO:0000256" key="3">
    <source>
        <dbReference type="ARBA" id="ARBA00022679"/>
    </source>
</evidence>
<keyword evidence="2" id="KW-1003">Cell membrane</keyword>
<dbReference type="Gene3D" id="3.30.450.40">
    <property type="match status" value="1"/>
</dbReference>
<dbReference type="SUPFAM" id="SSF55781">
    <property type="entry name" value="GAF domain-like"/>
    <property type="match status" value="1"/>
</dbReference>
<dbReference type="Gene3D" id="3.30.565.10">
    <property type="entry name" value="Histidine kinase-like ATPase, C-terminal domain"/>
    <property type="match status" value="1"/>
</dbReference>
<evidence type="ECO:0000256" key="2">
    <source>
        <dbReference type="ARBA" id="ARBA00022475"/>
    </source>
</evidence>
<evidence type="ECO:0000256" key="1">
    <source>
        <dbReference type="ARBA" id="ARBA00004651"/>
    </source>
</evidence>
<evidence type="ECO:0000259" key="10">
    <source>
        <dbReference type="SMART" id="SM00387"/>
    </source>
</evidence>
<comment type="subcellular location">
    <subcellularLocation>
        <location evidence="1">Cell membrane</location>
        <topology evidence="1">Multi-pass membrane protein</topology>
    </subcellularLocation>
</comment>
<evidence type="ECO:0000256" key="5">
    <source>
        <dbReference type="ARBA" id="ARBA00022777"/>
    </source>
</evidence>
<evidence type="ECO:0000256" key="7">
    <source>
        <dbReference type="ARBA" id="ARBA00023012"/>
    </source>
</evidence>
<dbReference type="CDD" id="cd16917">
    <property type="entry name" value="HATPase_UhpB-NarQ-NarX-like"/>
    <property type="match status" value="1"/>
</dbReference>
<keyword evidence="6" id="KW-1133">Transmembrane helix</keyword>
<dbReference type="InterPro" id="IPR003018">
    <property type="entry name" value="GAF"/>
</dbReference>
<dbReference type="SUPFAM" id="SSF55874">
    <property type="entry name" value="ATPase domain of HSP90 chaperone/DNA topoisomerase II/histidine kinase"/>
    <property type="match status" value="1"/>
</dbReference>
<dbReference type="PANTHER" id="PTHR24421">
    <property type="entry name" value="NITRATE/NITRITE SENSOR PROTEIN NARX-RELATED"/>
    <property type="match status" value="1"/>
</dbReference>
<feature type="domain" description="GAF" evidence="9">
    <location>
        <begin position="43"/>
        <end position="193"/>
    </location>
</feature>
<protein>
    <submittedName>
        <fullName evidence="11">Histidine kinase-, DNA gyrase B-, and HSP90-like ATPase</fullName>
    </submittedName>
</protein>
<evidence type="ECO:0000256" key="8">
    <source>
        <dbReference type="ARBA" id="ARBA00023136"/>
    </source>
</evidence>
<dbReference type="SMART" id="SM00065">
    <property type="entry name" value="GAF"/>
    <property type="match status" value="1"/>
</dbReference>